<organism evidence="1 2">
    <name type="scientific">Daucus carota subsp. sativus</name>
    <name type="common">Carrot</name>
    <dbReference type="NCBI Taxonomy" id="79200"/>
    <lineage>
        <taxon>Eukaryota</taxon>
        <taxon>Viridiplantae</taxon>
        <taxon>Streptophyta</taxon>
        <taxon>Embryophyta</taxon>
        <taxon>Tracheophyta</taxon>
        <taxon>Spermatophyta</taxon>
        <taxon>Magnoliopsida</taxon>
        <taxon>eudicotyledons</taxon>
        <taxon>Gunneridae</taxon>
        <taxon>Pentapetalae</taxon>
        <taxon>asterids</taxon>
        <taxon>campanulids</taxon>
        <taxon>Apiales</taxon>
        <taxon>Apiaceae</taxon>
        <taxon>Apioideae</taxon>
        <taxon>Scandiceae</taxon>
        <taxon>Daucinae</taxon>
        <taxon>Daucus</taxon>
        <taxon>Daucus sect. Daucus</taxon>
    </lineage>
</organism>
<dbReference type="AlphaFoldDB" id="A0A175YNJ6"/>
<name>A0A175YNJ6_DAUCS</name>
<dbReference type="EMBL" id="CP093350">
    <property type="protein sequence ID" value="WOH12223.1"/>
    <property type="molecule type" value="Genomic_DNA"/>
</dbReference>
<proteinExistence type="predicted"/>
<gene>
    <name evidence="1" type="ORF">DCAR_0831725</name>
</gene>
<sequence length="82" mass="9825">MIAKKLLKVLEREDGKLHILDGEEWPEDLWVRDWEVLVRNHPDVHAWYTRTGRLLIASACVITTKQMQRLHSQLRIWYSMSN</sequence>
<evidence type="ECO:0000313" key="2">
    <source>
        <dbReference type="Proteomes" id="UP000077755"/>
    </source>
</evidence>
<keyword evidence="2" id="KW-1185">Reference proteome</keyword>
<dbReference type="Proteomes" id="UP000077755">
    <property type="component" value="Chromosome 8"/>
</dbReference>
<accession>A0A175YNJ6</accession>
<protein>
    <submittedName>
        <fullName evidence="1">Uncharacterized protein</fullName>
    </submittedName>
</protein>
<evidence type="ECO:0000313" key="1">
    <source>
        <dbReference type="EMBL" id="WOH12223.1"/>
    </source>
</evidence>
<reference evidence="1" key="2">
    <citation type="submission" date="2022-03" db="EMBL/GenBank/DDBJ databases">
        <title>Draft title - Genomic analysis of global carrot germplasm unveils the trajectory of domestication and the origin of high carotenoid orange carrot.</title>
        <authorList>
            <person name="Iorizzo M."/>
            <person name="Ellison S."/>
            <person name="Senalik D."/>
            <person name="Macko-Podgorni A."/>
            <person name="Grzebelus D."/>
            <person name="Bostan H."/>
            <person name="Rolling W."/>
            <person name="Curaba J."/>
            <person name="Simon P."/>
        </authorList>
    </citation>
    <scope>NUCLEOTIDE SEQUENCE</scope>
    <source>
        <tissue evidence="1">Leaf</tissue>
    </source>
</reference>
<dbReference type="Gramene" id="KZM84820">
    <property type="protein sequence ID" value="KZM84820"/>
    <property type="gene ID" value="DCAR_027758"/>
</dbReference>
<reference evidence="1" key="1">
    <citation type="journal article" date="2016" name="Nat. Genet.">
        <title>A high-quality carrot genome assembly provides new insights into carotenoid accumulation and asterid genome evolution.</title>
        <authorList>
            <person name="Iorizzo M."/>
            <person name="Ellison S."/>
            <person name="Senalik D."/>
            <person name="Zeng P."/>
            <person name="Satapoomin P."/>
            <person name="Huang J."/>
            <person name="Bowman M."/>
            <person name="Iovene M."/>
            <person name="Sanseverino W."/>
            <person name="Cavagnaro P."/>
            <person name="Yildiz M."/>
            <person name="Macko-Podgorni A."/>
            <person name="Moranska E."/>
            <person name="Grzebelus E."/>
            <person name="Grzebelus D."/>
            <person name="Ashrafi H."/>
            <person name="Zheng Z."/>
            <person name="Cheng S."/>
            <person name="Spooner D."/>
            <person name="Van Deynze A."/>
            <person name="Simon P."/>
        </authorList>
    </citation>
    <scope>NUCLEOTIDE SEQUENCE</scope>
    <source>
        <tissue evidence="1">Leaf</tissue>
    </source>
</reference>